<protein>
    <submittedName>
        <fullName evidence="5">Uncharacterized protein</fullName>
    </submittedName>
</protein>
<keyword evidence="3" id="KW-0653">Protein transport</keyword>
<sequence length="1415" mass="163511">MSNRNKLKIKKKSGGASVLSYNSNRTKKLYVPKEEQIGKRIEDLLRSKETKIYTAVYNAILENLSTIYTPKKEMLLYKFDELERERSKIIRKKRKRREKKRLLMENTRKKFTLIVRILNQAALEYRNIYYEDNYYRQKKLIDITAETTKQFIAEKNPEVLEDPNWKFEKEHYDNLDEDNKSVIKKRILKQIKDFYVSPYEGDKKFAVSYISTITKENFGEKEIVNNIFFYLIFDLITESDDEEIICNVFDSLCNLTQDEDTRKKLAKEGYYKKVYESVDIYKCGKKVLAKISWMTTLICFYQDMIKEILDLNLLNIILQLCKPSFESKIRSNAVLALSLLTYHSVMFHELINQGVIDLVMSYCQDTDLEVKQYATLALVHFALNKQSISILIKKGVMDLFNSFASINDVEIQTNVSWIFLALCNNGITGETMLQNGITRDMFLVSCNPQYNKIRHLVITGFAEVSEGETNLDPSYNAINDGEESKEGSRKSQSIHKDSRTDYSKSVKEKSIVGMHKNFEEHQKETINVLLKFTVCDIEKYRVIAYWALKDYILLNYENKLCELDSIIEAFIIGSTSDNQEILRECANSISFLITHKLVYLQAGTNEKNRGIIDALMILTKSDSMFIRTRAFSTLSTLSTYASSDKQVLSRIVDDMQMEEGQTSAQYLKFISNRLEIQINHYKKNFYEKGIEKKFDGLFSLISIAKEPNIQIFKECSKRCLALTEENEMELNQIYFLYVFSALTNSREEEVLQDLIPTLNEVSTYTAGSKSKVNFDIDEIINPSTVLWLLKIIVKFRAKKKLCLNASQTLLNLVSSHQIAYDYQEDAIIKMFNAALLCLEYEGSSEEEDNDLTTPNKEKINIKPPQEIEEIKEETTPKSMFQSRTDQDTLKSSSITDESVDKALDKELGIPEDEEGAARKSVTYSRVHTSIFMNFERVKSKPPSKPTFISDLKQSDSKKQSSHIGMVLGRTAGDDPEMSQDELMDAQIINCLYKAFTQDSSHHLMFNENLIQIAMSCLEFCQDISIDVKRKIARLISVSTLIQERLMTKEIIKGISHLLSHKNELEMVNHTIKALSYMSMNHEFCSSSLSIDIMRKLVELIPILKDKDLYILLITISNIMNGRDDNKEMFYNSEPFHLFDLLDKAQANKDHKDFVIGVSLITKELFNHPKILNELKCDENIKSKIEDYLVFLFTISKSSEDNIPIKHEKGGSKKNDNSIFSEENLPIKLDEVKLEKFGLETAISIFIKNECFYLVGKWLKFFCNAANDQISDIYIDLFFSLISETESELDVYELMNSITNSDFISLNTDLDEEVEDNDDNQTAHKRFKSKPDQDFLFSKIERIVTACISHLENSSSSNPEHKAIINSNLEWLLSILYEINFSPEVETLYNKYQLIPRIQSLLDQQLDPSLADPPSP</sequence>
<accession>A0AAD1U6C7</accession>
<comment type="caution">
    <text evidence="5">The sequence shown here is derived from an EMBL/GenBank/DDBJ whole genome shotgun (WGS) entry which is preliminary data.</text>
</comment>
<evidence type="ECO:0000256" key="1">
    <source>
        <dbReference type="ARBA" id="ARBA00010394"/>
    </source>
</evidence>
<dbReference type="Proteomes" id="UP001295684">
    <property type="component" value="Unassembled WGS sequence"/>
</dbReference>
<evidence type="ECO:0000256" key="4">
    <source>
        <dbReference type="SAM" id="MobiDB-lite"/>
    </source>
</evidence>
<dbReference type="SUPFAM" id="SSF48371">
    <property type="entry name" value="ARM repeat"/>
    <property type="match status" value="3"/>
</dbReference>
<reference evidence="5" key="1">
    <citation type="submission" date="2023-07" db="EMBL/GenBank/DDBJ databases">
        <authorList>
            <consortium name="AG Swart"/>
            <person name="Singh M."/>
            <person name="Singh A."/>
            <person name="Seah K."/>
            <person name="Emmerich C."/>
        </authorList>
    </citation>
    <scope>NUCLEOTIDE SEQUENCE</scope>
    <source>
        <strain evidence="5">DP1</strain>
    </source>
</reference>
<evidence type="ECO:0000256" key="2">
    <source>
        <dbReference type="ARBA" id="ARBA00022448"/>
    </source>
</evidence>
<name>A0AAD1U6C7_EUPCR</name>
<dbReference type="InterPro" id="IPR011989">
    <property type="entry name" value="ARM-like"/>
</dbReference>
<dbReference type="GO" id="GO:0015031">
    <property type="term" value="P:protein transport"/>
    <property type="evidence" value="ECO:0007669"/>
    <property type="project" value="UniProtKB-KW"/>
</dbReference>
<feature type="region of interest" description="Disordered" evidence="4">
    <location>
        <begin position="942"/>
        <end position="961"/>
    </location>
</feature>
<keyword evidence="2" id="KW-0813">Transport</keyword>
<keyword evidence="6" id="KW-1185">Reference proteome</keyword>
<comment type="similarity">
    <text evidence="1">Belongs to the importin alpha family.</text>
</comment>
<dbReference type="PANTHER" id="PTHR23316">
    <property type="entry name" value="IMPORTIN ALPHA"/>
    <property type="match status" value="1"/>
</dbReference>
<feature type="compositionally biased region" description="Basic and acidic residues" evidence="4">
    <location>
        <begin position="898"/>
        <end position="908"/>
    </location>
</feature>
<proteinExistence type="inferred from homology"/>
<evidence type="ECO:0000313" key="6">
    <source>
        <dbReference type="Proteomes" id="UP001295684"/>
    </source>
</evidence>
<gene>
    <name evidence="5" type="ORF">ECRASSUSDP1_LOCUS4059</name>
</gene>
<evidence type="ECO:0000313" key="5">
    <source>
        <dbReference type="EMBL" id="CAI2362733.1"/>
    </source>
</evidence>
<organism evidence="5 6">
    <name type="scientific">Euplotes crassus</name>
    <dbReference type="NCBI Taxonomy" id="5936"/>
    <lineage>
        <taxon>Eukaryota</taxon>
        <taxon>Sar</taxon>
        <taxon>Alveolata</taxon>
        <taxon>Ciliophora</taxon>
        <taxon>Intramacronucleata</taxon>
        <taxon>Spirotrichea</taxon>
        <taxon>Hypotrichia</taxon>
        <taxon>Euplotida</taxon>
        <taxon>Euplotidae</taxon>
        <taxon>Moneuplotes</taxon>
    </lineage>
</organism>
<dbReference type="Gene3D" id="1.25.10.10">
    <property type="entry name" value="Leucine-rich Repeat Variant"/>
    <property type="match status" value="2"/>
</dbReference>
<feature type="compositionally biased region" description="Polar residues" evidence="4">
    <location>
        <begin position="876"/>
        <end position="896"/>
    </location>
</feature>
<feature type="compositionally biased region" description="Basic and acidic residues" evidence="4">
    <location>
        <begin position="482"/>
        <end position="502"/>
    </location>
</feature>
<evidence type="ECO:0000256" key="3">
    <source>
        <dbReference type="ARBA" id="ARBA00022927"/>
    </source>
</evidence>
<feature type="region of interest" description="Disordered" evidence="4">
    <location>
        <begin position="472"/>
        <end position="502"/>
    </location>
</feature>
<feature type="region of interest" description="Disordered" evidence="4">
    <location>
        <begin position="865"/>
        <end position="920"/>
    </location>
</feature>
<dbReference type="InterPro" id="IPR016024">
    <property type="entry name" value="ARM-type_fold"/>
</dbReference>
<dbReference type="EMBL" id="CAMPGE010003887">
    <property type="protein sequence ID" value="CAI2362733.1"/>
    <property type="molecule type" value="Genomic_DNA"/>
</dbReference>